<dbReference type="PANTHER" id="PTHR30506:SF3">
    <property type="entry name" value="UPF0126 INNER MEMBRANE PROTEIN YADS-RELATED"/>
    <property type="match status" value="1"/>
</dbReference>
<comment type="subcellular location">
    <subcellularLocation>
        <location evidence="1">Cell membrane</location>
        <topology evidence="1">Multi-pass membrane protein</topology>
    </subcellularLocation>
</comment>
<dbReference type="KEGG" id="avu:BK816_08700"/>
<evidence type="ECO:0000313" key="11">
    <source>
        <dbReference type="Proteomes" id="UP000176288"/>
    </source>
</evidence>
<evidence type="ECO:0000313" key="10">
    <source>
        <dbReference type="EMBL" id="AOZ73340.1"/>
    </source>
</evidence>
<reference evidence="10 11" key="1">
    <citation type="submission" date="2016-10" db="EMBL/GenBank/DDBJ databases">
        <title>Actinomyces aegypiusis sp. nov., isolated from the Aegypius monachus in Qinghai Tibet Plateau China.</title>
        <authorList>
            <person name="Wang Y."/>
        </authorList>
    </citation>
    <scope>NUCLEOTIDE SEQUENCE [LARGE SCALE GENOMIC DNA]</scope>
    <source>
        <strain evidence="10 11">VUL4_3</strain>
    </source>
</reference>
<name>A0A1D9MMG8_9ACTO</name>
<comment type="similarity">
    <text evidence="2">Belongs to the UPF0126 family.</text>
</comment>
<evidence type="ECO:0000256" key="6">
    <source>
        <dbReference type="ARBA" id="ARBA00023136"/>
    </source>
</evidence>
<organism evidence="10 11">
    <name type="scientific">Boudabousia tangfeifanii</name>
    <dbReference type="NCBI Taxonomy" id="1912795"/>
    <lineage>
        <taxon>Bacteria</taxon>
        <taxon>Bacillati</taxon>
        <taxon>Actinomycetota</taxon>
        <taxon>Actinomycetes</taxon>
        <taxon>Actinomycetales</taxon>
        <taxon>Actinomycetaceae</taxon>
        <taxon>Boudabousia</taxon>
    </lineage>
</organism>
<keyword evidence="4 8" id="KW-0812">Transmembrane</keyword>
<gene>
    <name evidence="10" type="ORF">BK816_08700</name>
</gene>
<feature type="transmembrane region" description="Helical" evidence="8">
    <location>
        <begin position="167"/>
        <end position="185"/>
    </location>
</feature>
<feature type="compositionally biased region" description="Low complexity" evidence="7">
    <location>
        <begin position="286"/>
        <end position="299"/>
    </location>
</feature>
<dbReference type="PANTHER" id="PTHR30506">
    <property type="entry name" value="INNER MEMBRANE PROTEIN"/>
    <property type="match status" value="1"/>
</dbReference>
<accession>A0A1D9MMG8</accession>
<evidence type="ECO:0000256" key="8">
    <source>
        <dbReference type="SAM" id="Phobius"/>
    </source>
</evidence>
<keyword evidence="11" id="KW-1185">Reference proteome</keyword>
<evidence type="ECO:0000256" key="3">
    <source>
        <dbReference type="ARBA" id="ARBA00022475"/>
    </source>
</evidence>
<proteinExistence type="inferred from homology"/>
<keyword evidence="3" id="KW-1003">Cell membrane</keyword>
<feature type="region of interest" description="Disordered" evidence="7">
    <location>
        <begin position="286"/>
        <end position="325"/>
    </location>
</feature>
<sequence length="325" mass="34107">MGSIWAAGWGADNINITLESMFRYIDLTGVFLNGIIGGRLARQKRFDAVGFLVLAILSGMGGGIIRDVMLQAGPPFALTDKYYLYIAMAGALTALLFRLGSKWAVRFVIVADGVVLGVWAATGVIKTMNLGFGPMPALMMGMLTAIGGGMIRDISAGNIPMVFGGNYLYATPAAAASLTTLGFWYWDEQRLGMLASLLVGFSIVILAHWRKWTLPDAEALTIKVSGTQLKRMLKRQRAMTIERAVEQAVAAATEAATEAASAAATEAATQAATEAATEAVEAAVEAATEAATQAATEAASHSLAEHTEGVEGTEGVKPGDDARQA</sequence>
<feature type="domain" description="Glycine transporter" evidence="9">
    <location>
        <begin position="110"/>
        <end position="184"/>
    </location>
</feature>
<feature type="transmembrane region" description="Helical" evidence="8">
    <location>
        <begin position="137"/>
        <end position="155"/>
    </location>
</feature>
<dbReference type="STRING" id="1912795.BK816_08700"/>
<dbReference type="GO" id="GO:0005886">
    <property type="term" value="C:plasma membrane"/>
    <property type="evidence" value="ECO:0007669"/>
    <property type="project" value="UniProtKB-SubCell"/>
</dbReference>
<keyword evidence="5 8" id="KW-1133">Transmembrane helix</keyword>
<evidence type="ECO:0000259" key="9">
    <source>
        <dbReference type="Pfam" id="PF03458"/>
    </source>
</evidence>
<feature type="transmembrane region" description="Helical" evidence="8">
    <location>
        <begin position="21"/>
        <end position="41"/>
    </location>
</feature>
<evidence type="ECO:0000256" key="4">
    <source>
        <dbReference type="ARBA" id="ARBA00022692"/>
    </source>
</evidence>
<evidence type="ECO:0000256" key="7">
    <source>
        <dbReference type="SAM" id="MobiDB-lite"/>
    </source>
</evidence>
<dbReference type="EMBL" id="CP017812">
    <property type="protein sequence ID" value="AOZ73340.1"/>
    <property type="molecule type" value="Genomic_DNA"/>
</dbReference>
<dbReference type="AlphaFoldDB" id="A0A1D9MMG8"/>
<protein>
    <recommendedName>
        <fullName evidence="9">Glycine transporter domain-containing protein</fullName>
    </recommendedName>
</protein>
<dbReference type="RefSeq" id="WP_071164803.1">
    <property type="nucleotide sequence ID" value="NZ_CP017812.1"/>
</dbReference>
<dbReference type="Proteomes" id="UP000176288">
    <property type="component" value="Chromosome"/>
</dbReference>
<keyword evidence="6 8" id="KW-0472">Membrane</keyword>
<feature type="transmembrane region" description="Helical" evidence="8">
    <location>
        <begin position="48"/>
        <end position="70"/>
    </location>
</feature>
<dbReference type="InterPro" id="IPR005115">
    <property type="entry name" value="Gly_transporter"/>
</dbReference>
<dbReference type="Pfam" id="PF03458">
    <property type="entry name" value="Gly_transporter"/>
    <property type="match status" value="2"/>
</dbReference>
<feature type="transmembrane region" description="Helical" evidence="8">
    <location>
        <begin position="191"/>
        <end position="209"/>
    </location>
</feature>
<feature type="transmembrane region" description="Helical" evidence="8">
    <location>
        <begin position="82"/>
        <end position="100"/>
    </location>
</feature>
<evidence type="ECO:0000256" key="5">
    <source>
        <dbReference type="ARBA" id="ARBA00022989"/>
    </source>
</evidence>
<evidence type="ECO:0000256" key="2">
    <source>
        <dbReference type="ARBA" id="ARBA00008193"/>
    </source>
</evidence>
<feature type="transmembrane region" description="Helical" evidence="8">
    <location>
        <begin position="107"/>
        <end position="125"/>
    </location>
</feature>
<feature type="domain" description="Glycine transporter" evidence="9">
    <location>
        <begin position="24"/>
        <end position="97"/>
    </location>
</feature>
<evidence type="ECO:0000256" key="1">
    <source>
        <dbReference type="ARBA" id="ARBA00004651"/>
    </source>
</evidence>